<dbReference type="EMBL" id="BOOC01000031">
    <property type="protein sequence ID" value="GIH42572.1"/>
    <property type="molecule type" value="Genomic_DNA"/>
</dbReference>
<gene>
    <name evidence="9" type="ORF">Mco01_55720</name>
</gene>
<evidence type="ECO:0000256" key="7">
    <source>
        <dbReference type="ARBA" id="ARBA00023136"/>
    </source>
</evidence>
<dbReference type="PROSITE" id="PS50893">
    <property type="entry name" value="ABC_TRANSPORTER_2"/>
    <property type="match status" value="2"/>
</dbReference>
<dbReference type="InterPro" id="IPR017871">
    <property type="entry name" value="ABC_transporter-like_CS"/>
</dbReference>
<dbReference type="NCBIfam" id="NF008453">
    <property type="entry name" value="PRK11308.1"/>
    <property type="match status" value="2"/>
</dbReference>
<evidence type="ECO:0000256" key="1">
    <source>
        <dbReference type="ARBA" id="ARBA00004202"/>
    </source>
</evidence>
<evidence type="ECO:0000313" key="9">
    <source>
        <dbReference type="EMBL" id="GIH42572.1"/>
    </source>
</evidence>
<keyword evidence="4" id="KW-1003">Cell membrane</keyword>
<keyword evidence="10" id="KW-1185">Reference proteome</keyword>
<keyword evidence="6 9" id="KW-0067">ATP-binding</keyword>
<proteinExistence type="inferred from homology"/>
<reference evidence="9 10" key="1">
    <citation type="submission" date="2021-01" db="EMBL/GenBank/DDBJ databases">
        <title>Whole genome shotgun sequence of Microbispora corallina NBRC 16416.</title>
        <authorList>
            <person name="Komaki H."/>
            <person name="Tamura T."/>
        </authorList>
    </citation>
    <scope>NUCLEOTIDE SEQUENCE [LARGE SCALE GENOMIC DNA]</scope>
    <source>
        <strain evidence="9 10">NBRC 16416</strain>
    </source>
</reference>
<evidence type="ECO:0000259" key="8">
    <source>
        <dbReference type="PROSITE" id="PS50893"/>
    </source>
</evidence>
<feature type="domain" description="ABC transporter" evidence="8">
    <location>
        <begin position="7"/>
        <end position="256"/>
    </location>
</feature>
<dbReference type="PANTHER" id="PTHR43297:SF2">
    <property type="entry name" value="DIPEPTIDE TRANSPORT ATP-BINDING PROTEIN DPPD"/>
    <property type="match status" value="1"/>
</dbReference>
<keyword evidence="5" id="KW-0547">Nucleotide-binding</keyword>
<dbReference type="SUPFAM" id="SSF52540">
    <property type="entry name" value="P-loop containing nucleoside triphosphate hydrolases"/>
    <property type="match status" value="2"/>
</dbReference>
<name>A0ABQ4G667_9ACTN</name>
<dbReference type="InterPro" id="IPR013563">
    <property type="entry name" value="Oligopep_ABC_C"/>
</dbReference>
<comment type="caution">
    <text evidence="9">The sequence shown here is derived from an EMBL/GenBank/DDBJ whole genome shotgun (WGS) entry which is preliminary data.</text>
</comment>
<protein>
    <submittedName>
        <fullName evidence="9">ABC transporter ATP-binding protein</fullName>
    </submittedName>
</protein>
<accession>A0ABQ4G667</accession>
<dbReference type="Proteomes" id="UP000603904">
    <property type="component" value="Unassembled WGS sequence"/>
</dbReference>
<evidence type="ECO:0000256" key="3">
    <source>
        <dbReference type="ARBA" id="ARBA00022448"/>
    </source>
</evidence>
<dbReference type="GO" id="GO:0005524">
    <property type="term" value="F:ATP binding"/>
    <property type="evidence" value="ECO:0007669"/>
    <property type="project" value="UniProtKB-KW"/>
</dbReference>
<dbReference type="Pfam" id="PF08352">
    <property type="entry name" value="oligo_HPY"/>
    <property type="match status" value="2"/>
</dbReference>
<dbReference type="PANTHER" id="PTHR43297">
    <property type="entry name" value="OLIGOPEPTIDE TRANSPORT ATP-BINDING PROTEIN APPD"/>
    <property type="match status" value="1"/>
</dbReference>
<keyword evidence="7" id="KW-0472">Membrane</keyword>
<evidence type="ECO:0000313" key="10">
    <source>
        <dbReference type="Proteomes" id="UP000603904"/>
    </source>
</evidence>
<dbReference type="RefSeq" id="WP_204059764.1">
    <property type="nucleotide sequence ID" value="NZ_BAAAGP010000006.1"/>
</dbReference>
<comment type="subcellular location">
    <subcellularLocation>
        <location evidence="1">Cell membrane</location>
        <topology evidence="1">Peripheral membrane protein</topology>
    </subcellularLocation>
</comment>
<dbReference type="InterPro" id="IPR050388">
    <property type="entry name" value="ABC_Ni/Peptide_Import"/>
</dbReference>
<dbReference type="InterPro" id="IPR027417">
    <property type="entry name" value="P-loop_NTPase"/>
</dbReference>
<dbReference type="Gene3D" id="3.40.50.300">
    <property type="entry name" value="P-loop containing nucleotide triphosphate hydrolases"/>
    <property type="match status" value="2"/>
</dbReference>
<keyword evidence="3" id="KW-0813">Transport</keyword>
<dbReference type="CDD" id="cd03257">
    <property type="entry name" value="ABC_NikE_OppD_transporters"/>
    <property type="match status" value="2"/>
</dbReference>
<dbReference type="Pfam" id="PF00005">
    <property type="entry name" value="ABC_tran"/>
    <property type="match status" value="2"/>
</dbReference>
<organism evidence="9 10">
    <name type="scientific">Microbispora corallina</name>
    <dbReference type="NCBI Taxonomy" id="83302"/>
    <lineage>
        <taxon>Bacteria</taxon>
        <taxon>Bacillati</taxon>
        <taxon>Actinomycetota</taxon>
        <taxon>Actinomycetes</taxon>
        <taxon>Streptosporangiales</taxon>
        <taxon>Streptosporangiaceae</taxon>
        <taxon>Microbispora</taxon>
    </lineage>
</organism>
<dbReference type="NCBIfam" id="TIGR01727">
    <property type="entry name" value="oligo_HPY"/>
    <property type="match status" value="2"/>
</dbReference>
<dbReference type="InterPro" id="IPR003439">
    <property type="entry name" value="ABC_transporter-like_ATP-bd"/>
</dbReference>
<evidence type="ECO:0000256" key="2">
    <source>
        <dbReference type="ARBA" id="ARBA00005417"/>
    </source>
</evidence>
<feature type="domain" description="ABC transporter" evidence="8">
    <location>
        <begin position="349"/>
        <end position="582"/>
    </location>
</feature>
<evidence type="ECO:0000256" key="6">
    <source>
        <dbReference type="ARBA" id="ARBA00022840"/>
    </source>
</evidence>
<evidence type="ECO:0000256" key="4">
    <source>
        <dbReference type="ARBA" id="ARBA00022475"/>
    </source>
</evidence>
<dbReference type="InterPro" id="IPR003593">
    <property type="entry name" value="AAA+_ATPase"/>
</dbReference>
<comment type="similarity">
    <text evidence="2">Belongs to the ABC transporter superfamily.</text>
</comment>
<sequence>MSGERGLRVDGLTVAYETARGPVEAVSDVSFEVAAGETYGLVGESGCGKTTLGRALGRHLPRGGAITGGRVSVDGTDVLALAPAELRRWRASSLAVVHQEAGSALDPTMRIGAQLAEVLRLQGRTRREARMQVPRLLDRVRLPDPEAIARRYPHQLSGGQQQRVVIAQALAARPRLLVLDEPTTGLDATVQHEILGLIWALRAELGAAVVFISHDLALVGRLCDRVGVLYAGRLIEEGPAGEVLATPRHPYTSALLASAPQLGRTRRTHPLAAIPGRPPAPGEAGTGCAFAPRCTYADDTCRAGLPPLDMVSGRRTVRCHHAANLIDLSHDGPAARAEPTAVDGGGRLLEIQGLTRHYGGTPVVDDVDLTINRGEVLGLVGESGSGKTTLARAVAGLGPQGSGVIRLDGRELAAGVGRRDARIRRAVQMVFQNPDASLNPSHTVRTVLARARRSLRGTLAPGELAARADLDAYLLDSRTDRLSGGQKQRVAIARAFAGDPELVVCDEPVSALDVSVQAGVLRLLADQQRRTRTSYLFISHDLAVVGYLADRIAVMYRGQIVEQGPADDVLAGPHHPYTASLVEASLAPLGKADAYAVGDVTAKDAVGCRFAARCPLRVDGLCENEDPPLITLANDHTVRCHLDATGLPEATALEGET</sequence>
<dbReference type="SMART" id="SM00382">
    <property type="entry name" value="AAA"/>
    <property type="match status" value="2"/>
</dbReference>
<evidence type="ECO:0000256" key="5">
    <source>
        <dbReference type="ARBA" id="ARBA00022741"/>
    </source>
</evidence>
<dbReference type="PROSITE" id="PS00211">
    <property type="entry name" value="ABC_TRANSPORTER_1"/>
    <property type="match status" value="2"/>
</dbReference>